<sequence>MVNKKQNEDLIGKDADYSKNSDQYLTQMKELPPVFEEDNKSEKKERSGSEKTPDLIKTEKTSSDKQKMDSSEEVSDKAIFGESGNLDSEGEEKNKKSIPISSKDIILGVINIISVIFLILILTKFPNKAQELKKLHIESMTNESNVSVEFPEISDGLLKVEKLEPLFLDEGGIVNFVDDLEKIKVKNEAIKSVTFTSQKVIKDKTGNFGYPVMIEMSGNWDMFDLALQEIDKLPYLFRTAKVTIEKDEKENVILFNYGVFLYVNPKLGENR</sequence>
<proteinExistence type="predicted"/>
<dbReference type="EMBL" id="MGFP01000023">
    <property type="protein sequence ID" value="OGM09486.1"/>
    <property type="molecule type" value="Genomic_DNA"/>
</dbReference>
<organism evidence="3 4">
    <name type="scientific">Candidatus Woesebacteria bacterium RBG_13_34_9</name>
    <dbReference type="NCBI Taxonomy" id="1802477"/>
    <lineage>
        <taxon>Bacteria</taxon>
        <taxon>Candidatus Woeseibacteriota</taxon>
    </lineage>
</organism>
<feature type="region of interest" description="Disordered" evidence="1">
    <location>
        <begin position="1"/>
        <end position="94"/>
    </location>
</feature>
<name>A0A1F7X331_9BACT</name>
<feature type="compositionally biased region" description="Basic and acidic residues" evidence="1">
    <location>
        <begin position="1"/>
        <end position="19"/>
    </location>
</feature>
<feature type="compositionally biased region" description="Basic and acidic residues" evidence="1">
    <location>
        <begin position="37"/>
        <end position="76"/>
    </location>
</feature>
<protein>
    <submittedName>
        <fullName evidence="3">Uncharacterized protein</fullName>
    </submittedName>
</protein>
<evidence type="ECO:0000256" key="2">
    <source>
        <dbReference type="SAM" id="Phobius"/>
    </source>
</evidence>
<gene>
    <name evidence="3" type="ORF">A2159_00975</name>
</gene>
<keyword evidence="2" id="KW-0472">Membrane</keyword>
<keyword evidence="2" id="KW-0812">Transmembrane</keyword>
<evidence type="ECO:0000313" key="3">
    <source>
        <dbReference type="EMBL" id="OGM09486.1"/>
    </source>
</evidence>
<evidence type="ECO:0000256" key="1">
    <source>
        <dbReference type="SAM" id="MobiDB-lite"/>
    </source>
</evidence>
<reference evidence="3 4" key="1">
    <citation type="journal article" date="2016" name="Nat. Commun.">
        <title>Thousands of microbial genomes shed light on interconnected biogeochemical processes in an aquifer system.</title>
        <authorList>
            <person name="Anantharaman K."/>
            <person name="Brown C.T."/>
            <person name="Hug L.A."/>
            <person name="Sharon I."/>
            <person name="Castelle C.J."/>
            <person name="Probst A.J."/>
            <person name="Thomas B.C."/>
            <person name="Singh A."/>
            <person name="Wilkins M.J."/>
            <person name="Karaoz U."/>
            <person name="Brodie E.L."/>
            <person name="Williams K.H."/>
            <person name="Hubbard S.S."/>
            <person name="Banfield J.F."/>
        </authorList>
    </citation>
    <scope>NUCLEOTIDE SEQUENCE [LARGE SCALE GENOMIC DNA]</scope>
</reference>
<keyword evidence="2" id="KW-1133">Transmembrane helix</keyword>
<comment type="caution">
    <text evidence="3">The sequence shown here is derived from an EMBL/GenBank/DDBJ whole genome shotgun (WGS) entry which is preliminary data.</text>
</comment>
<accession>A0A1F7X331</accession>
<feature type="transmembrane region" description="Helical" evidence="2">
    <location>
        <begin position="105"/>
        <end position="125"/>
    </location>
</feature>
<dbReference type="AlphaFoldDB" id="A0A1F7X331"/>
<evidence type="ECO:0000313" key="4">
    <source>
        <dbReference type="Proteomes" id="UP000179219"/>
    </source>
</evidence>
<dbReference type="Proteomes" id="UP000179219">
    <property type="component" value="Unassembled WGS sequence"/>
</dbReference>